<keyword evidence="1" id="KW-0862">Zinc</keyword>
<dbReference type="GO" id="GO:0003964">
    <property type="term" value="F:RNA-directed DNA polymerase activity"/>
    <property type="evidence" value="ECO:0007669"/>
    <property type="project" value="UniProtKB-KW"/>
</dbReference>
<evidence type="ECO:0000259" key="2">
    <source>
        <dbReference type="PROSITE" id="PS50158"/>
    </source>
</evidence>
<keyword evidence="3" id="KW-0808">Transferase</keyword>
<dbReference type="Proteomes" id="UP001054837">
    <property type="component" value="Unassembled WGS sequence"/>
</dbReference>
<dbReference type="InterPro" id="IPR036875">
    <property type="entry name" value="Znf_CCHC_sf"/>
</dbReference>
<dbReference type="PROSITE" id="PS50158">
    <property type="entry name" value="ZF_CCHC"/>
    <property type="match status" value="1"/>
</dbReference>
<dbReference type="GO" id="GO:0003676">
    <property type="term" value="F:nucleic acid binding"/>
    <property type="evidence" value="ECO:0007669"/>
    <property type="project" value="InterPro"/>
</dbReference>
<reference evidence="3 4" key="1">
    <citation type="submission" date="2021-06" db="EMBL/GenBank/DDBJ databases">
        <title>Caerostris darwini draft genome.</title>
        <authorList>
            <person name="Kono N."/>
            <person name="Arakawa K."/>
        </authorList>
    </citation>
    <scope>NUCLEOTIDE SEQUENCE [LARGE SCALE GENOMIC DNA]</scope>
</reference>
<dbReference type="SUPFAM" id="SSF57756">
    <property type="entry name" value="Retrovirus zinc finger-like domains"/>
    <property type="match status" value="1"/>
</dbReference>
<dbReference type="InterPro" id="IPR001878">
    <property type="entry name" value="Znf_CCHC"/>
</dbReference>
<keyword evidence="3" id="KW-0695">RNA-directed DNA polymerase</keyword>
<dbReference type="Pfam" id="PF13650">
    <property type="entry name" value="Asp_protease_2"/>
    <property type="match status" value="1"/>
</dbReference>
<keyword evidence="4" id="KW-1185">Reference proteome</keyword>
<gene>
    <name evidence="3" type="primary">TY3B-I_815</name>
    <name evidence="3" type="ORF">CDAR_269071</name>
</gene>
<evidence type="ECO:0000313" key="3">
    <source>
        <dbReference type="EMBL" id="GIY18135.1"/>
    </source>
</evidence>
<keyword evidence="3" id="KW-0548">Nucleotidyltransferase</keyword>
<comment type="caution">
    <text evidence="3">The sequence shown here is derived from an EMBL/GenBank/DDBJ whole genome shotgun (WGS) entry which is preliminary data.</text>
</comment>
<dbReference type="AlphaFoldDB" id="A0AAV4R8U7"/>
<dbReference type="SMART" id="SM00343">
    <property type="entry name" value="ZnF_C2HC"/>
    <property type="match status" value="1"/>
</dbReference>
<dbReference type="EMBL" id="BPLQ01005870">
    <property type="protein sequence ID" value="GIY18135.1"/>
    <property type="molecule type" value="Genomic_DNA"/>
</dbReference>
<evidence type="ECO:0000313" key="4">
    <source>
        <dbReference type="Proteomes" id="UP001054837"/>
    </source>
</evidence>
<evidence type="ECO:0000256" key="1">
    <source>
        <dbReference type="PROSITE-ProRule" id="PRU00047"/>
    </source>
</evidence>
<keyword evidence="1" id="KW-0479">Metal-binding</keyword>
<keyword evidence="1" id="KW-0863">Zinc-finger</keyword>
<dbReference type="GO" id="GO:0008270">
    <property type="term" value="F:zinc ion binding"/>
    <property type="evidence" value="ECO:0007669"/>
    <property type="project" value="UniProtKB-KW"/>
</dbReference>
<sequence>MYEKEYDFRPRQKFLRNEPTGCNKRTDPPPSFRNECFTTGSYNNKYSGHTQLRRSMQIDNNRCFVCNENTHFARDCPKQKFKFDRINREQNFKWRGEGIERNESSHIYKRDHSLMTVNAGGMSKASSCIKIARINKCPLEFEALIDTGRDSVICRNSVAKRLELKIDPASNVMYGFGNIKMCAARALGKAKVDISLDSVEVKEVEMLIRDDALPHDLLIGRSLLDRENISFARIGNKFHVCYTEDNPFANMEYERNSVNIVRAQTTLANDGSGNQCVERVIELDPNCLVNEESCYVNVIKENKHLTEKSEIRVDEETPIENKSEILELVNEKFDLEVYETMSVEEQSLIQRGDPELDNIICNLRKRKFDRHKDWDLRMKELDRNLNKAANKNPFQMLHDYSSRFKDGILRKQTDVTAEERTDPAEIQTSTRERIENEQGKMKDTYNQKKCETTTYKSGQAVVRKRTPTPTGEPTKIQPKYRGPFIIKDVLPGNTYRVTQLGEKSKGHSYSTTCKPAKGMAELNCF</sequence>
<organism evidence="3 4">
    <name type="scientific">Caerostris darwini</name>
    <dbReference type="NCBI Taxonomy" id="1538125"/>
    <lineage>
        <taxon>Eukaryota</taxon>
        <taxon>Metazoa</taxon>
        <taxon>Ecdysozoa</taxon>
        <taxon>Arthropoda</taxon>
        <taxon>Chelicerata</taxon>
        <taxon>Arachnida</taxon>
        <taxon>Araneae</taxon>
        <taxon>Araneomorphae</taxon>
        <taxon>Entelegynae</taxon>
        <taxon>Araneoidea</taxon>
        <taxon>Araneidae</taxon>
        <taxon>Caerostris</taxon>
    </lineage>
</organism>
<feature type="domain" description="CCHC-type" evidence="2">
    <location>
        <begin position="62"/>
        <end position="78"/>
    </location>
</feature>
<accession>A0AAV4R8U7</accession>
<dbReference type="Gene3D" id="4.10.60.10">
    <property type="entry name" value="Zinc finger, CCHC-type"/>
    <property type="match status" value="1"/>
</dbReference>
<protein>
    <submittedName>
        <fullName evidence="3">Reverse transcriptase</fullName>
    </submittedName>
</protein>
<name>A0AAV4R8U7_9ARAC</name>
<dbReference type="InterPro" id="IPR021109">
    <property type="entry name" value="Peptidase_aspartic_dom_sf"/>
</dbReference>
<dbReference type="Gene3D" id="2.40.70.10">
    <property type="entry name" value="Acid Proteases"/>
    <property type="match status" value="1"/>
</dbReference>
<proteinExistence type="predicted"/>